<evidence type="ECO:0008006" key="5">
    <source>
        <dbReference type="Google" id="ProtNLM"/>
    </source>
</evidence>
<dbReference type="AlphaFoldDB" id="A0A4Y9L829"/>
<keyword evidence="2" id="KW-0732">Signal</keyword>
<evidence type="ECO:0000313" key="4">
    <source>
        <dbReference type="Proteomes" id="UP000297966"/>
    </source>
</evidence>
<proteinExistence type="predicted"/>
<evidence type="ECO:0000313" key="3">
    <source>
        <dbReference type="EMBL" id="TFV38484.1"/>
    </source>
</evidence>
<evidence type="ECO:0000256" key="1">
    <source>
        <dbReference type="SAM" id="MobiDB-lite"/>
    </source>
</evidence>
<feature type="compositionally biased region" description="Polar residues" evidence="1">
    <location>
        <begin position="26"/>
        <end position="62"/>
    </location>
</feature>
<protein>
    <recommendedName>
        <fullName evidence="5">Lipoprotein</fullName>
    </recommendedName>
</protein>
<evidence type="ECO:0000256" key="2">
    <source>
        <dbReference type="SAM" id="SignalP"/>
    </source>
</evidence>
<name>A0A4Y9L829_9BRAD</name>
<feature type="region of interest" description="Disordered" evidence="1">
    <location>
        <begin position="26"/>
        <end position="85"/>
    </location>
</feature>
<feature type="compositionally biased region" description="Low complexity" evidence="1">
    <location>
        <begin position="67"/>
        <end position="79"/>
    </location>
</feature>
<sequence length="85" mass="8892">MSAAKLLLTSALISLLTVPAFAQGTQQNANGRQQSNTSQNYVRSSRSPVATQPSNNPFQNPIGQGVPPAASANPALNSNRTFAPR</sequence>
<dbReference type="EMBL" id="SPQT01000040">
    <property type="protein sequence ID" value="TFV38484.1"/>
    <property type="molecule type" value="Genomic_DNA"/>
</dbReference>
<dbReference type="OrthoDB" id="9942646at2"/>
<dbReference type="Proteomes" id="UP000297966">
    <property type="component" value="Unassembled WGS sequence"/>
</dbReference>
<comment type="caution">
    <text evidence="3">The sequence shown here is derived from an EMBL/GenBank/DDBJ whole genome shotgun (WGS) entry which is preliminary data.</text>
</comment>
<gene>
    <name evidence="3" type="ORF">E4K65_41525</name>
</gene>
<feature type="signal peptide" evidence="2">
    <location>
        <begin position="1"/>
        <end position="22"/>
    </location>
</feature>
<feature type="chain" id="PRO_5021498460" description="Lipoprotein" evidence="2">
    <location>
        <begin position="23"/>
        <end position="85"/>
    </location>
</feature>
<accession>A0A4Y9L829</accession>
<organism evidence="3 4">
    <name type="scientific">Bradyrhizobium niftali</name>
    <dbReference type="NCBI Taxonomy" id="2560055"/>
    <lineage>
        <taxon>Bacteria</taxon>
        <taxon>Pseudomonadati</taxon>
        <taxon>Pseudomonadota</taxon>
        <taxon>Alphaproteobacteria</taxon>
        <taxon>Hyphomicrobiales</taxon>
        <taxon>Nitrobacteraceae</taxon>
        <taxon>Bradyrhizobium</taxon>
    </lineage>
</organism>
<keyword evidence="4" id="KW-1185">Reference proteome</keyword>
<reference evidence="3 4" key="1">
    <citation type="submission" date="2019-03" db="EMBL/GenBank/DDBJ databases">
        <title>Bradyrhizobium diversity isolated from nodules of Chamaecrista fasciculata.</title>
        <authorList>
            <person name="Klepa M.S."/>
            <person name="Urquiaga M.O."/>
            <person name="Hungria M."/>
            <person name="Delamuta J.R."/>
        </authorList>
    </citation>
    <scope>NUCLEOTIDE SEQUENCE [LARGE SCALE GENOMIC DNA]</scope>
    <source>
        <strain evidence="3 4">CNPSo 3448</strain>
    </source>
</reference>